<dbReference type="Proteomes" id="UP000254101">
    <property type="component" value="Unassembled WGS sequence"/>
</dbReference>
<comment type="caution">
    <text evidence="2">The sequence shown here is derived from an EMBL/GenBank/DDBJ whole genome shotgun (WGS) entry which is preliminary data.</text>
</comment>
<accession>A0A395LJV0</accession>
<evidence type="ECO:0000313" key="2">
    <source>
        <dbReference type="EMBL" id="RDS77212.1"/>
    </source>
</evidence>
<keyword evidence="1" id="KW-0472">Membrane</keyword>
<keyword evidence="2" id="KW-0132">Cell division</keyword>
<dbReference type="GO" id="GO:0051301">
    <property type="term" value="P:cell division"/>
    <property type="evidence" value="ECO:0007669"/>
    <property type="project" value="UniProtKB-KW"/>
</dbReference>
<sequence length="309" mass="31998">MSEPPLTDTARGGHASFEGDKAQALIPQARLAGPMPWVLAIMVALTVLAAGAGLSLGNLAGDARSELSGGATVQILQADPNQRAEQAAAAQEALQTMDIVAQSRLVPQEELDALLEPWLGTSGDAETVPVPALIDVRLGGRADDRAIEALRDRLANVAPDARVDAQSSWLQPVFGALVSLQYLALALVLLLAVTSAAAVFLAARSALGNNRETIAIVHLLGGTDGQIAQLFQRAILRDSIIGGVVGLILGLAAVLGLGFQFSALDSGMIASASLDWMDWIVIAAIPILGVVLAVTTARFTVLAAVRKML</sequence>
<feature type="transmembrane region" description="Helical" evidence="1">
    <location>
        <begin position="182"/>
        <end position="203"/>
    </location>
</feature>
<dbReference type="InterPro" id="IPR004513">
    <property type="entry name" value="FtsX"/>
</dbReference>
<dbReference type="GO" id="GO:0032153">
    <property type="term" value="C:cell division site"/>
    <property type="evidence" value="ECO:0007669"/>
    <property type="project" value="TreeGrafter"/>
</dbReference>
<organism evidence="2 3">
    <name type="scientific">Alteriqipengyuania lutimaris</name>
    <dbReference type="NCBI Taxonomy" id="1538146"/>
    <lineage>
        <taxon>Bacteria</taxon>
        <taxon>Pseudomonadati</taxon>
        <taxon>Pseudomonadota</taxon>
        <taxon>Alphaproteobacteria</taxon>
        <taxon>Sphingomonadales</taxon>
        <taxon>Erythrobacteraceae</taxon>
        <taxon>Alteriqipengyuania</taxon>
    </lineage>
</organism>
<feature type="transmembrane region" description="Helical" evidence="1">
    <location>
        <begin position="37"/>
        <end position="57"/>
    </location>
</feature>
<proteinExistence type="predicted"/>
<dbReference type="PANTHER" id="PTHR47755:SF1">
    <property type="entry name" value="CELL DIVISION PROTEIN FTSX"/>
    <property type="match status" value="1"/>
</dbReference>
<gene>
    <name evidence="2" type="ORF">DL238_06010</name>
</gene>
<name>A0A395LJV0_9SPHN</name>
<evidence type="ECO:0000256" key="1">
    <source>
        <dbReference type="SAM" id="Phobius"/>
    </source>
</evidence>
<feature type="transmembrane region" description="Helical" evidence="1">
    <location>
        <begin position="279"/>
        <end position="305"/>
    </location>
</feature>
<keyword evidence="3" id="KW-1185">Reference proteome</keyword>
<dbReference type="AlphaFoldDB" id="A0A395LJV0"/>
<protein>
    <submittedName>
        <fullName evidence="2">Cell division protein</fullName>
    </submittedName>
</protein>
<dbReference type="GO" id="GO:0016020">
    <property type="term" value="C:membrane"/>
    <property type="evidence" value="ECO:0007669"/>
    <property type="project" value="InterPro"/>
</dbReference>
<dbReference type="PANTHER" id="PTHR47755">
    <property type="entry name" value="CELL DIVISION PROTEIN FTSX"/>
    <property type="match status" value="1"/>
</dbReference>
<reference evidence="2 3" key="1">
    <citation type="submission" date="2018-07" db="EMBL/GenBank/DDBJ databases">
        <title>Erythrobacter nanhaiensis sp. nov., a novel member of the genus Erythrobacter isolated from the South China Sea.</title>
        <authorList>
            <person name="Chen X."/>
            <person name="Liu J."/>
        </authorList>
    </citation>
    <scope>NUCLEOTIDE SEQUENCE [LARGE SCALE GENOMIC DNA]</scope>
    <source>
        <strain evidence="2 3">S-5</strain>
    </source>
</reference>
<keyword evidence="1" id="KW-1133">Transmembrane helix</keyword>
<feature type="transmembrane region" description="Helical" evidence="1">
    <location>
        <begin position="240"/>
        <end position="259"/>
    </location>
</feature>
<dbReference type="OrthoDB" id="8478373at2"/>
<keyword evidence="1" id="KW-0812">Transmembrane</keyword>
<dbReference type="EMBL" id="QRBB01000001">
    <property type="protein sequence ID" value="RDS77212.1"/>
    <property type="molecule type" value="Genomic_DNA"/>
</dbReference>
<keyword evidence="2" id="KW-0131">Cell cycle</keyword>
<dbReference type="RefSeq" id="WP_115491433.1">
    <property type="nucleotide sequence ID" value="NZ_JACHWW010000001.1"/>
</dbReference>
<evidence type="ECO:0000313" key="3">
    <source>
        <dbReference type="Proteomes" id="UP000254101"/>
    </source>
</evidence>